<dbReference type="Gene3D" id="2.160.10.10">
    <property type="entry name" value="Hexapeptide repeat proteins"/>
    <property type="match status" value="1"/>
</dbReference>
<organism evidence="1 2">
    <name type="scientific">Ohessyouella blattaphilus</name>
    <dbReference type="NCBI Taxonomy" id="2949333"/>
    <lineage>
        <taxon>Bacteria</taxon>
        <taxon>Bacillati</taxon>
        <taxon>Bacillota</taxon>
        <taxon>Clostridia</taxon>
        <taxon>Lachnospirales</taxon>
        <taxon>Lachnospiraceae</taxon>
        <taxon>Ohessyouella</taxon>
    </lineage>
</organism>
<reference evidence="1 2" key="1">
    <citation type="journal article" date="2022" name="Genome Biol. Evol.">
        <title>Host diet, physiology and behaviors set the stage for Lachnospiraceae cladogenesis.</title>
        <authorList>
            <person name="Vera-Ponce De Leon A."/>
            <person name="Schneider M."/>
            <person name="Jahnes B.C."/>
            <person name="Sadowski V."/>
            <person name="Camuy-Velez L.A."/>
            <person name="Duan J."/>
            <person name="Sabree Z.L."/>
        </authorList>
    </citation>
    <scope>NUCLEOTIDE SEQUENCE [LARGE SCALE GENOMIC DNA]</scope>
    <source>
        <strain evidence="1 2">PAL227</strain>
    </source>
</reference>
<gene>
    <name evidence="1" type="ORF">NK118_04370</name>
</gene>
<dbReference type="EMBL" id="JAMZFV010000004">
    <property type="protein sequence ID" value="MCP1109483.1"/>
    <property type="molecule type" value="Genomic_DNA"/>
</dbReference>
<proteinExistence type="predicted"/>
<evidence type="ECO:0000313" key="1">
    <source>
        <dbReference type="EMBL" id="MCP1109483.1"/>
    </source>
</evidence>
<dbReference type="Proteomes" id="UP001523565">
    <property type="component" value="Unassembled WGS sequence"/>
</dbReference>
<evidence type="ECO:0000313" key="2">
    <source>
        <dbReference type="Proteomes" id="UP001523565"/>
    </source>
</evidence>
<evidence type="ECO:0008006" key="3">
    <source>
        <dbReference type="Google" id="ProtNLM"/>
    </source>
</evidence>
<accession>A0ABT1EFR0</accession>
<comment type="caution">
    <text evidence="1">The sequence shown here is derived from an EMBL/GenBank/DDBJ whole genome shotgun (WGS) entry which is preliminary data.</text>
</comment>
<dbReference type="SUPFAM" id="SSF51161">
    <property type="entry name" value="Trimeric LpxA-like enzymes"/>
    <property type="match status" value="1"/>
</dbReference>
<protein>
    <recommendedName>
        <fullName evidence="3">Acetyltransferase</fullName>
    </recommendedName>
</protein>
<sequence length="76" mass="8480">MTVLPGVKIGDNTIIGAGAIVSKDLPGGFLWGGVPVKRIGDFNVFVAKRKEKMQEKLNTDELWSQFDLRHNEMDLH</sequence>
<name>A0ABT1EFR0_9FIRM</name>
<keyword evidence="2" id="KW-1185">Reference proteome</keyword>
<dbReference type="InterPro" id="IPR011004">
    <property type="entry name" value="Trimer_LpxA-like_sf"/>
</dbReference>